<feature type="region of interest" description="Disordered" evidence="1">
    <location>
        <begin position="1"/>
        <end position="67"/>
    </location>
</feature>
<dbReference type="Proteomes" id="UP000823588">
    <property type="component" value="Unassembled WGS sequence"/>
</dbReference>
<feature type="region of interest" description="Disordered" evidence="1">
    <location>
        <begin position="120"/>
        <end position="147"/>
    </location>
</feature>
<dbReference type="RefSeq" id="WP_321168570.1">
    <property type="nucleotide sequence ID" value="NZ_JAGGKQ010000004.1"/>
</dbReference>
<feature type="compositionally biased region" description="Basic and acidic residues" evidence="1">
    <location>
        <begin position="28"/>
        <end position="45"/>
    </location>
</feature>
<evidence type="ECO:0000313" key="3">
    <source>
        <dbReference type="Proteomes" id="UP000823588"/>
    </source>
</evidence>
<proteinExistence type="predicted"/>
<feature type="region of interest" description="Disordered" evidence="1">
    <location>
        <begin position="271"/>
        <end position="294"/>
    </location>
</feature>
<evidence type="ECO:0000313" key="2">
    <source>
        <dbReference type="EMBL" id="MBP1921807.1"/>
    </source>
</evidence>
<feature type="compositionally biased region" description="Basic and acidic residues" evidence="1">
    <location>
        <begin position="120"/>
        <end position="133"/>
    </location>
</feature>
<keyword evidence="3" id="KW-1185">Reference proteome</keyword>
<sequence>MTGTDRSEEVADELSVPRDSSPVVNVRDGTEIHLDDRVVSADHARPSGSAPSAGVPVPNPPEVLGRIPTGTTLRTELAAAARSRGLASSFAAELSTLHESIEAIEIPSVDLEGARKRLAEATGEEERLKERVAATRGNVQGRREVDADAKGSLADLEEAAAALSAAQTERIAAEQALERARDRAAAARDERERRLTLRDRLDNRRRDARSELANATYPAFCEALPMVPNGAMADPGDAPSAYEGSSLAASFAAVRISEVDGPVVLGPDAATAFDRWDGPSPETALGVPAVRPDL</sequence>
<reference evidence="2" key="1">
    <citation type="submission" date="2021-03" db="EMBL/GenBank/DDBJ databases">
        <title>Genomic Encyclopedia of Type Strains, Phase IV (KMG-IV): sequencing the most valuable type-strain genomes for metagenomic binning, comparative biology and taxonomic classification.</title>
        <authorList>
            <person name="Goeker M."/>
        </authorList>
    </citation>
    <scope>NUCLEOTIDE SEQUENCE</scope>
    <source>
        <strain evidence="2">DSM 23564</strain>
    </source>
</reference>
<accession>A0A8T4GDH9</accession>
<dbReference type="AlphaFoldDB" id="A0A8T4GDH9"/>
<dbReference type="InterPro" id="IPR057178">
    <property type="entry name" value="DUF7856"/>
</dbReference>
<organism evidence="2 3">
    <name type="scientific">Halorubrum alkaliphilum</name>
    <dbReference type="NCBI Taxonomy" id="261290"/>
    <lineage>
        <taxon>Archaea</taxon>
        <taxon>Methanobacteriati</taxon>
        <taxon>Methanobacteriota</taxon>
        <taxon>Stenosarchaea group</taxon>
        <taxon>Halobacteria</taxon>
        <taxon>Halobacteriales</taxon>
        <taxon>Haloferacaceae</taxon>
        <taxon>Halorubrum</taxon>
    </lineage>
</organism>
<dbReference type="EMBL" id="JAGGKQ010000004">
    <property type="protein sequence ID" value="MBP1921807.1"/>
    <property type="molecule type" value="Genomic_DNA"/>
</dbReference>
<gene>
    <name evidence="2" type="ORF">J2751_000804</name>
</gene>
<name>A0A8T4GDH9_9EURY</name>
<comment type="caution">
    <text evidence="2">The sequence shown here is derived from an EMBL/GenBank/DDBJ whole genome shotgun (WGS) entry which is preliminary data.</text>
</comment>
<evidence type="ECO:0000256" key="1">
    <source>
        <dbReference type="SAM" id="MobiDB-lite"/>
    </source>
</evidence>
<protein>
    <submittedName>
        <fullName evidence="2">Uncharacterized protein</fullName>
    </submittedName>
</protein>
<dbReference type="Pfam" id="PF25254">
    <property type="entry name" value="DUF7856"/>
    <property type="match status" value="1"/>
</dbReference>